<dbReference type="InterPro" id="IPR000766">
    <property type="entry name" value="GalP_uridyl_Trfase_II"/>
</dbReference>
<comment type="catalytic activity">
    <reaction evidence="1 10">
        <text>alpha-D-galactose 1-phosphate + UDP-alpha-D-glucose = alpha-D-glucose 1-phosphate + UDP-alpha-D-galactose</text>
        <dbReference type="Rhea" id="RHEA:13989"/>
        <dbReference type="ChEBI" id="CHEBI:58336"/>
        <dbReference type="ChEBI" id="CHEBI:58601"/>
        <dbReference type="ChEBI" id="CHEBI:58885"/>
        <dbReference type="ChEBI" id="CHEBI:66914"/>
        <dbReference type="EC" id="2.7.7.12"/>
    </reaction>
</comment>
<evidence type="ECO:0000256" key="3">
    <source>
        <dbReference type="ARBA" id="ARBA00004947"/>
    </source>
</evidence>
<dbReference type="PANTHER" id="PTHR39191">
    <property type="entry name" value="GALACTOSE-1-PHOSPHATE URIDYLYLTRANSFERASE"/>
    <property type="match status" value="1"/>
</dbReference>
<dbReference type="PIRSF" id="PIRSF006005">
    <property type="entry name" value="GalT_BS"/>
    <property type="match status" value="1"/>
</dbReference>
<dbReference type="Proteomes" id="UP001179280">
    <property type="component" value="Unassembled WGS sequence"/>
</dbReference>
<evidence type="ECO:0000256" key="9">
    <source>
        <dbReference type="ARBA" id="ARBA00023277"/>
    </source>
</evidence>
<dbReference type="Pfam" id="PF02744">
    <property type="entry name" value="GalP_UDP_tr_C"/>
    <property type="match status" value="1"/>
</dbReference>
<protein>
    <recommendedName>
        <fullName evidence="10">Galactose-1-phosphate uridylyltransferase</fullName>
        <shortName evidence="10">Gal-1-P uridylyltransferase</shortName>
        <ecNumber evidence="10">2.7.7.12</ecNumber>
    </recommendedName>
    <alternativeName>
        <fullName evidence="10">UDP-glucose--hexose-1-phosphate uridylyltransferase</fullName>
    </alternativeName>
</protein>
<comment type="caution">
    <text evidence="13">The sequence shown here is derived from an EMBL/GenBank/DDBJ whole genome shotgun (WGS) entry which is preliminary data.</text>
</comment>
<keyword evidence="9 10" id="KW-0119">Carbohydrate metabolism</keyword>
<dbReference type="HAMAP" id="MF_00571">
    <property type="entry name" value="GalP_UDP_trans"/>
    <property type="match status" value="1"/>
</dbReference>
<keyword evidence="8 10" id="KW-0299">Galactose metabolism</keyword>
<evidence type="ECO:0000256" key="6">
    <source>
        <dbReference type="ARBA" id="ARBA00022679"/>
    </source>
</evidence>
<dbReference type="InterPro" id="IPR005849">
    <property type="entry name" value="GalP_Utransf_N"/>
</dbReference>
<dbReference type="PANTHER" id="PTHR39191:SF1">
    <property type="entry name" value="DUF4922 DOMAIN-CONTAINING PROTEIN"/>
    <property type="match status" value="1"/>
</dbReference>
<comment type="subcellular location">
    <subcellularLocation>
        <location evidence="2 10">Cytoplasm</location>
    </subcellularLocation>
</comment>
<evidence type="ECO:0000313" key="13">
    <source>
        <dbReference type="EMBL" id="MBM7839969.1"/>
    </source>
</evidence>
<dbReference type="GO" id="GO:0008108">
    <property type="term" value="F:UDP-glucose:hexose-1-phosphate uridylyltransferase activity"/>
    <property type="evidence" value="ECO:0007669"/>
    <property type="project" value="UniProtKB-EC"/>
</dbReference>
<reference evidence="13" key="1">
    <citation type="submission" date="2021-01" db="EMBL/GenBank/DDBJ databases">
        <title>Genomic Encyclopedia of Type Strains, Phase IV (KMG-IV): sequencing the most valuable type-strain genomes for metagenomic binning, comparative biology and taxonomic classification.</title>
        <authorList>
            <person name="Goeker M."/>
        </authorList>
    </citation>
    <scope>NUCLEOTIDE SEQUENCE</scope>
    <source>
        <strain evidence="13">DSM 21943</strain>
    </source>
</reference>
<evidence type="ECO:0000256" key="2">
    <source>
        <dbReference type="ARBA" id="ARBA00004496"/>
    </source>
</evidence>
<feature type="domain" description="Galactose-1-phosphate uridyl transferase N-terminal" evidence="11">
    <location>
        <begin position="22"/>
        <end position="234"/>
    </location>
</feature>
<organism evidence="13 14">
    <name type="scientific">Shouchella xiaoxiensis</name>
    <dbReference type="NCBI Taxonomy" id="766895"/>
    <lineage>
        <taxon>Bacteria</taxon>
        <taxon>Bacillati</taxon>
        <taxon>Bacillota</taxon>
        <taxon>Bacilli</taxon>
        <taxon>Bacillales</taxon>
        <taxon>Bacillaceae</taxon>
        <taxon>Shouchella</taxon>
    </lineage>
</organism>
<proteinExistence type="inferred from homology"/>
<dbReference type="InterPro" id="IPR005850">
    <property type="entry name" value="GalP_Utransf_C"/>
</dbReference>
<comment type="pathway">
    <text evidence="3 10">Carbohydrate metabolism; galactose metabolism.</text>
</comment>
<feature type="domain" description="Galactose-1-phosphate uridyl transferase C-terminal" evidence="12">
    <location>
        <begin position="251"/>
        <end position="451"/>
    </location>
</feature>
<dbReference type="EMBL" id="JAFBCV010000011">
    <property type="protein sequence ID" value="MBM7839969.1"/>
    <property type="molecule type" value="Genomic_DNA"/>
</dbReference>
<accession>A0ABS2SWV1</accession>
<evidence type="ECO:0000256" key="1">
    <source>
        <dbReference type="ARBA" id="ARBA00001107"/>
    </source>
</evidence>
<comment type="similarity">
    <text evidence="4 10">Belongs to the galactose-1-phosphate uridylyltransferase type 2 family.</text>
</comment>
<keyword evidence="6 10" id="KW-0808">Transferase</keyword>
<dbReference type="NCBIfam" id="NF003629">
    <property type="entry name" value="PRK05270.1-2"/>
    <property type="match status" value="1"/>
</dbReference>
<keyword evidence="7 10" id="KW-0548">Nucleotidyltransferase</keyword>
<evidence type="ECO:0000256" key="4">
    <source>
        <dbReference type="ARBA" id="ARBA00008706"/>
    </source>
</evidence>
<dbReference type="Pfam" id="PF01087">
    <property type="entry name" value="GalP_UDP_transf"/>
    <property type="match status" value="1"/>
</dbReference>
<keyword evidence="14" id="KW-1185">Reference proteome</keyword>
<gene>
    <name evidence="10" type="primary">galT</name>
    <name evidence="13" type="ORF">JOC54_003249</name>
</gene>
<dbReference type="EC" id="2.7.7.12" evidence="10"/>
<keyword evidence="5 10" id="KW-0963">Cytoplasm</keyword>
<evidence type="ECO:0000256" key="5">
    <source>
        <dbReference type="ARBA" id="ARBA00022490"/>
    </source>
</evidence>
<dbReference type="RefSeq" id="WP_204467342.1">
    <property type="nucleotide sequence ID" value="NZ_JAFBCV010000011.1"/>
</dbReference>
<evidence type="ECO:0000256" key="10">
    <source>
        <dbReference type="HAMAP-Rule" id="MF_00571"/>
    </source>
</evidence>
<evidence type="ECO:0000256" key="8">
    <source>
        <dbReference type="ARBA" id="ARBA00023144"/>
    </source>
</evidence>
<evidence type="ECO:0000259" key="12">
    <source>
        <dbReference type="Pfam" id="PF02744"/>
    </source>
</evidence>
<evidence type="ECO:0000256" key="7">
    <source>
        <dbReference type="ARBA" id="ARBA00022695"/>
    </source>
</evidence>
<evidence type="ECO:0000313" key="14">
    <source>
        <dbReference type="Proteomes" id="UP001179280"/>
    </source>
</evidence>
<sequence>MTHSIHHQVEALLAYGQNKQLFAKEDTEYVRNRVLDMLGLQAPSFEQVPPDDMNALPDILGPILSWAVDHSLIKSDTVTYRDLFDTKLMDLLLPRPSSVINTFYTNLSKYGAEQATALFYAFNQDSNYIRTNRIKLNQSWSVQTTYGDLEITINLSKPEKDPVAIAAAKNDSQSITYPGGPLVKENVGFAGSVQHPARQNLRIIPIRLADEQWYLQFSPYVYYNQHAIAFSGIQKPMAITEKTFQRLADFVDQFPHYFIGSNSDLPIVGGSILNHDHYQGGDHSFPMARAPLKVEFPIPDADLKIGIVKWPMSVIRLTSTNRERIISFATTVLTTWRGYSDAHSDVFSHTEGEPHNTITPVLRKSGVHYEMDLVLRNNRRTEEHPLGLFHPHKEVHPIKKENIGLIEVMGLAILPGRLKEELQELASILPSTNAEEELTNSTLVAKHKEWALNFKQRLGKELLTATIEQQLQLEVGRLFEKVLDHAGVFKDSETGTARFTKFISECINSYNNSR</sequence>
<evidence type="ECO:0000259" key="11">
    <source>
        <dbReference type="Pfam" id="PF01087"/>
    </source>
</evidence>
<name>A0ABS2SWV1_9BACI</name>